<dbReference type="GO" id="GO:0022857">
    <property type="term" value="F:transmembrane transporter activity"/>
    <property type="evidence" value="ECO:0007669"/>
    <property type="project" value="InterPro"/>
</dbReference>
<dbReference type="GO" id="GO:0000045">
    <property type="term" value="P:autophagosome assembly"/>
    <property type="evidence" value="ECO:0007669"/>
    <property type="project" value="InterPro"/>
</dbReference>
<dbReference type="InterPro" id="IPR011701">
    <property type="entry name" value="MFS"/>
</dbReference>
<dbReference type="GO" id="GO:0060090">
    <property type="term" value="F:molecular adaptor activity"/>
    <property type="evidence" value="ECO:0007669"/>
    <property type="project" value="TreeGrafter"/>
</dbReference>
<dbReference type="GO" id="GO:0000422">
    <property type="term" value="P:autophagy of mitochondrion"/>
    <property type="evidence" value="ECO:0007669"/>
    <property type="project" value="TreeGrafter"/>
</dbReference>
<name>A0AAD9DJY3_9STRA</name>
<dbReference type="InterPro" id="IPR019460">
    <property type="entry name" value="Atg11_C"/>
</dbReference>
<protein>
    <submittedName>
        <fullName evidence="9">Autophagy-related protein 11</fullName>
    </submittedName>
</protein>
<dbReference type="GO" id="GO:0034517">
    <property type="term" value="P:ribophagy"/>
    <property type="evidence" value="ECO:0007669"/>
    <property type="project" value="TreeGrafter"/>
</dbReference>
<dbReference type="GO" id="GO:0061709">
    <property type="term" value="P:reticulophagy"/>
    <property type="evidence" value="ECO:0007669"/>
    <property type="project" value="TreeGrafter"/>
</dbReference>
<dbReference type="GO" id="GO:0019901">
    <property type="term" value="F:protein kinase binding"/>
    <property type="evidence" value="ECO:0007669"/>
    <property type="project" value="TreeGrafter"/>
</dbReference>
<feature type="compositionally biased region" description="Polar residues" evidence="5">
    <location>
        <begin position="1013"/>
        <end position="1024"/>
    </location>
</feature>
<feature type="transmembrane region" description="Helical" evidence="6">
    <location>
        <begin position="14"/>
        <end position="33"/>
    </location>
</feature>
<feature type="domain" description="Autophagy protein ATG17-like" evidence="7">
    <location>
        <begin position="472"/>
        <end position="820"/>
    </location>
</feature>
<keyword evidence="6" id="KW-0812">Transmembrane</keyword>
<dbReference type="PANTHER" id="PTHR13222">
    <property type="entry name" value="RB1-INDUCIBLE COILED-COIL"/>
    <property type="match status" value="1"/>
</dbReference>
<keyword evidence="4" id="KW-0175">Coiled coil</keyword>
<keyword evidence="1" id="KW-0813">Transport</keyword>
<comment type="caution">
    <text evidence="9">The sequence shown here is derived from an EMBL/GenBank/DDBJ whole genome shotgun (WGS) entry which is preliminary data.</text>
</comment>
<dbReference type="InterPro" id="IPR036259">
    <property type="entry name" value="MFS_trans_sf"/>
</dbReference>
<organism evidence="9 10">
    <name type="scientific">Skeletonema marinoi</name>
    <dbReference type="NCBI Taxonomy" id="267567"/>
    <lineage>
        <taxon>Eukaryota</taxon>
        <taxon>Sar</taxon>
        <taxon>Stramenopiles</taxon>
        <taxon>Ochrophyta</taxon>
        <taxon>Bacillariophyta</taxon>
        <taxon>Coscinodiscophyceae</taxon>
        <taxon>Thalassiosirophycidae</taxon>
        <taxon>Thalassiosirales</taxon>
        <taxon>Skeletonemataceae</taxon>
        <taxon>Skeletonema</taxon>
        <taxon>Skeletonema marinoi-dohrnii complex</taxon>
    </lineage>
</organism>
<evidence type="ECO:0000256" key="2">
    <source>
        <dbReference type="ARBA" id="ARBA00022927"/>
    </source>
</evidence>
<dbReference type="GO" id="GO:0034045">
    <property type="term" value="C:phagophore assembly site membrane"/>
    <property type="evidence" value="ECO:0007669"/>
    <property type="project" value="TreeGrafter"/>
</dbReference>
<feature type="region of interest" description="Disordered" evidence="5">
    <location>
        <begin position="407"/>
        <end position="440"/>
    </location>
</feature>
<dbReference type="Pfam" id="PF10377">
    <property type="entry name" value="ATG11"/>
    <property type="match status" value="1"/>
</dbReference>
<dbReference type="GO" id="GO:0015031">
    <property type="term" value="P:protein transport"/>
    <property type="evidence" value="ECO:0007669"/>
    <property type="project" value="UniProtKB-KW"/>
</dbReference>
<accession>A0AAD9DJY3</accession>
<reference evidence="9" key="1">
    <citation type="submission" date="2023-06" db="EMBL/GenBank/DDBJ databases">
        <title>Survivors Of The Sea: Transcriptome response of Skeletonema marinoi to long-term dormancy.</title>
        <authorList>
            <person name="Pinder M.I.M."/>
            <person name="Kourtchenko O."/>
            <person name="Robertson E.K."/>
            <person name="Larsson T."/>
            <person name="Maumus F."/>
            <person name="Osuna-Cruz C.M."/>
            <person name="Vancaester E."/>
            <person name="Stenow R."/>
            <person name="Vandepoele K."/>
            <person name="Ploug H."/>
            <person name="Bruchert V."/>
            <person name="Godhe A."/>
            <person name="Topel M."/>
        </authorList>
    </citation>
    <scope>NUCLEOTIDE SEQUENCE</scope>
    <source>
        <strain evidence="9">R05AC</strain>
    </source>
</reference>
<feature type="transmembrane region" description="Helical" evidence="6">
    <location>
        <begin position="118"/>
        <end position="138"/>
    </location>
</feature>
<feature type="transmembrane region" description="Helical" evidence="6">
    <location>
        <begin position="255"/>
        <end position="274"/>
    </location>
</feature>
<evidence type="ECO:0000313" key="9">
    <source>
        <dbReference type="EMBL" id="KAK1748949.1"/>
    </source>
</evidence>
<evidence type="ECO:0000256" key="3">
    <source>
        <dbReference type="ARBA" id="ARBA00023006"/>
    </source>
</evidence>
<dbReference type="Pfam" id="PF07690">
    <property type="entry name" value="MFS_1"/>
    <property type="match status" value="1"/>
</dbReference>
<feature type="region of interest" description="Disordered" evidence="5">
    <location>
        <begin position="957"/>
        <end position="983"/>
    </location>
</feature>
<proteinExistence type="predicted"/>
<evidence type="ECO:0000259" key="8">
    <source>
        <dbReference type="Pfam" id="PF10377"/>
    </source>
</evidence>
<sequence length="1120" mass="121812">MLGVFLWPTLSDVIGRKIVMATTLAGSGIGLLLQSYGVQRQWTLQQFLAARVLTGCFAGNSPISKAYLADRGAEGNRAELSKYLAWKDAASTMAFIVGPVLGGLLYQGGKSVVDNTKSISFVILCSAVASLLASFSIITCVKDQTAKVVADPKGVKVATNSTTASAMESKEKADSSIISCPLGTRLWTGVATVAGVSALYHAADSTFFAFFPSLLQNRLSFDTQGVGLTFTMFAFISFGMSAFVSSRFVGRYGPVAACSTGLGVIGTALLALGYAATQSWIPALPVILGAASLYYVGVPLQTKLRVLTASTGACTHISLHPNEFTYSTIQSRLAAVLPVNDQIILIGPPYKVPKDSLLRNNETISALRLGDEEDELIQNGRHSLEPAERTGSKRIFLFSKRALANNAPEPPDCVLDPAPGPLPMPTQSDIPPPPPSPSDVVETPLRNALELYVRQLMLDVAKGRVYADGADLRLAACRKCLSEMVAIAHALRAAVSNLSDHRAGAVRQRTQFSSDFVDAASFYMGLLQKFELRAGEGYVNETNTFSVENESLGSVPLHPSLVAAARSSGRMMETLLDTVPLDREKAWANKCQTAHERLTASAEDLEAAFGTAVGTSSGWNEEAQEDLAAEEIIKMLISEVEDADNRIRFSQSEKNDILASNQSEATRIMSTAVRNESKEGRAESAFSSLEEMAKSSSSILMTMESDDNILSQLSQRVADAKSAAMKRMKSRLRHISVAQSEIARVTSSVSVLQHALLQLKTDIGHLEHVVELPSSYQSFLTEIQRRRAYCNAFKSIFDATLERLNLMRADEIKLREAFLRGPGKHLMPAFYEIFVPTLATSPAVFSPQLPDMLEFQTLPNVGSQSTQYNSSSTESGSTLISSQVREMESNVDTKDQSVLVSADENSGNYDVMMQTMSQGDVAPRRKDDKAERASLKYENAVLRQKLEQAGVKIPPYIDSHTTTTIHPDENDSMDQRHKEQHRKISSLEAELERVQKELEAARVASAQKEAANLSPNSDLETTQQRSDKISHTSFEVGDIGLFMPTGRGRGGKRIYLAFHSSCPHRYLSPDCIDGSPDFVLGRIVYQEEFVAGALNTTRNPFGLHVGTKFWVLTVEVVKKG</sequence>
<feature type="transmembrane region" description="Helical" evidence="6">
    <location>
        <begin position="186"/>
        <end position="203"/>
    </location>
</feature>
<dbReference type="Gene3D" id="1.20.1250.20">
    <property type="entry name" value="MFS general substrate transporter like domains"/>
    <property type="match status" value="1"/>
</dbReference>
<evidence type="ECO:0000313" key="10">
    <source>
        <dbReference type="Proteomes" id="UP001224775"/>
    </source>
</evidence>
<dbReference type="EMBL" id="JATAAI010000001">
    <property type="protein sequence ID" value="KAK1748949.1"/>
    <property type="molecule type" value="Genomic_DNA"/>
</dbReference>
<evidence type="ECO:0000256" key="1">
    <source>
        <dbReference type="ARBA" id="ARBA00022448"/>
    </source>
</evidence>
<dbReference type="GO" id="GO:1990316">
    <property type="term" value="C:Atg1/ULK1 kinase complex"/>
    <property type="evidence" value="ECO:0007669"/>
    <property type="project" value="TreeGrafter"/>
</dbReference>
<feature type="domain" description="Autophagy-related protein 11 C-terminal" evidence="8">
    <location>
        <begin position="1006"/>
        <end position="1115"/>
    </location>
</feature>
<dbReference type="SUPFAM" id="SSF103473">
    <property type="entry name" value="MFS general substrate transporter"/>
    <property type="match status" value="1"/>
</dbReference>
<gene>
    <name evidence="9" type="ORF">QTG54_000888</name>
</gene>
<dbReference type="GO" id="GO:0034727">
    <property type="term" value="P:piecemeal microautophagy of the nucleus"/>
    <property type="evidence" value="ECO:0007669"/>
    <property type="project" value="TreeGrafter"/>
</dbReference>
<keyword evidence="10" id="KW-1185">Reference proteome</keyword>
<evidence type="ECO:0000256" key="4">
    <source>
        <dbReference type="ARBA" id="ARBA00023054"/>
    </source>
</evidence>
<feature type="region of interest" description="Disordered" evidence="5">
    <location>
        <begin position="1005"/>
        <end position="1030"/>
    </location>
</feature>
<keyword evidence="6" id="KW-1133">Transmembrane helix</keyword>
<keyword evidence="2" id="KW-0653">Protein transport</keyword>
<dbReference type="AlphaFoldDB" id="A0AAD9DJY3"/>
<evidence type="ECO:0000256" key="5">
    <source>
        <dbReference type="SAM" id="MobiDB-lite"/>
    </source>
</evidence>
<evidence type="ECO:0000259" key="7">
    <source>
        <dbReference type="Pfam" id="PF04108"/>
    </source>
</evidence>
<dbReference type="Pfam" id="PF04108">
    <property type="entry name" value="ATG17_like"/>
    <property type="match status" value="1"/>
</dbReference>
<evidence type="ECO:0000256" key="6">
    <source>
        <dbReference type="SAM" id="Phobius"/>
    </source>
</evidence>
<feature type="transmembrane region" description="Helical" evidence="6">
    <location>
        <begin position="223"/>
        <end position="243"/>
    </location>
</feature>
<dbReference type="InterPro" id="IPR040040">
    <property type="entry name" value="ATG11"/>
</dbReference>
<dbReference type="InterPro" id="IPR045326">
    <property type="entry name" value="ATG17-like_dom"/>
</dbReference>
<dbReference type="PANTHER" id="PTHR13222:SF1">
    <property type="entry name" value="RB1-INDUCIBLE COILED-COIL PROTEIN 1"/>
    <property type="match status" value="1"/>
</dbReference>
<feature type="compositionally biased region" description="Basic and acidic residues" evidence="5">
    <location>
        <begin position="966"/>
        <end position="977"/>
    </location>
</feature>
<dbReference type="Proteomes" id="UP001224775">
    <property type="component" value="Unassembled WGS sequence"/>
</dbReference>
<keyword evidence="3" id="KW-0072">Autophagy</keyword>
<feature type="transmembrane region" description="Helical" evidence="6">
    <location>
        <begin position="89"/>
        <end position="106"/>
    </location>
</feature>
<keyword evidence="6" id="KW-0472">Membrane</keyword>
<feature type="compositionally biased region" description="Pro residues" evidence="5">
    <location>
        <begin position="418"/>
        <end position="437"/>
    </location>
</feature>